<dbReference type="InterPro" id="IPR016020">
    <property type="entry name" value="Transl_init_fac_sub12_N_euk"/>
</dbReference>
<comment type="subunit">
    <text evidence="4">Component of the eukaryotic translation initiation factor 3 (eIF-3) complex.</text>
</comment>
<dbReference type="EMBL" id="JBBJBU010000003">
    <property type="protein sequence ID" value="KAK7206082.1"/>
    <property type="molecule type" value="Genomic_DNA"/>
</dbReference>
<dbReference type="Gene3D" id="1.25.40.250">
    <property type="entry name" value="ARM repeat, domain 1"/>
    <property type="match status" value="1"/>
</dbReference>
<feature type="domain" description="PCI" evidence="5">
    <location>
        <begin position="52"/>
        <end position="245"/>
    </location>
</feature>
<dbReference type="InterPro" id="IPR009374">
    <property type="entry name" value="eIF3k"/>
</dbReference>
<sequence>MDHSSKLIDGYQIPIQRPPEIEEILSTLSRFNPETGPVLQDYVGTQCSTETYDIMANLALLKLYQFNPDLMREETVLNILAKSLTVFPEPDFTLCLYLLPPNLLSTYNSTASDSSIVPAAPVVTSDDSLTNSVHRLTYLNSLLEMAAFSTFWSTLASPVDEEYAEIVADVSGFDDAIRAGITRAITLSMRSIKTETALSWLNFKTKEALEKWVAEKMPGWTVEGDAISLKSEAEDALAPSAVSSSSSGKLRFEQLSRVIKRVYENQLIHH</sequence>
<comment type="similarity">
    <text evidence="4">Belongs to the eIF-3 subunit K family.</text>
</comment>
<dbReference type="Proteomes" id="UP001498771">
    <property type="component" value="Unassembled WGS sequence"/>
</dbReference>
<organism evidence="6 7">
    <name type="scientific">Myxozyma melibiosi</name>
    <dbReference type="NCBI Taxonomy" id="54550"/>
    <lineage>
        <taxon>Eukaryota</taxon>
        <taxon>Fungi</taxon>
        <taxon>Dikarya</taxon>
        <taxon>Ascomycota</taxon>
        <taxon>Saccharomycotina</taxon>
        <taxon>Lipomycetes</taxon>
        <taxon>Lipomycetales</taxon>
        <taxon>Lipomycetaceae</taxon>
        <taxon>Myxozyma</taxon>
    </lineage>
</organism>
<accession>A0ABR1F8G8</accession>
<dbReference type="SUPFAM" id="SSF48371">
    <property type="entry name" value="ARM repeat"/>
    <property type="match status" value="1"/>
</dbReference>
<dbReference type="PANTHER" id="PTHR13022:SF0">
    <property type="entry name" value="EUKARYOTIC TRANSLATION INITIATION FACTOR 3 SUBUNIT K"/>
    <property type="match status" value="1"/>
</dbReference>
<keyword evidence="1 4" id="KW-0963">Cytoplasm</keyword>
<dbReference type="InterPro" id="IPR016024">
    <property type="entry name" value="ARM-type_fold"/>
</dbReference>
<dbReference type="SUPFAM" id="SSF46785">
    <property type="entry name" value="Winged helix' DNA-binding domain"/>
    <property type="match status" value="1"/>
</dbReference>
<keyword evidence="3 4" id="KW-0648">Protein biosynthesis</keyword>
<evidence type="ECO:0000313" key="7">
    <source>
        <dbReference type="Proteomes" id="UP001498771"/>
    </source>
</evidence>
<evidence type="ECO:0000256" key="4">
    <source>
        <dbReference type="HAMAP-Rule" id="MF_03010"/>
    </source>
</evidence>
<dbReference type="InterPro" id="IPR000717">
    <property type="entry name" value="PCI_dom"/>
</dbReference>
<comment type="caution">
    <text evidence="6">The sequence shown here is derived from an EMBL/GenBank/DDBJ whole genome shotgun (WGS) entry which is preliminary data.</text>
</comment>
<dbReference type="InterPro" id="IPR036388">
    <property type="entry name" value="WH-like_DNA-bd_sf"/>
</dbReference>
<dbReference type="Pfam" id="PF10075">
    <property type="entry name" value="CSN8_PSD8_EIF3K"/>
    <property type="match status" value="1"/>
</dbReference>
<evidence type="ECO:0000256" key="3">
    <source>
        <dbReference type="ARBA" id="ARBA00022917"/>
    </source>
</evidence>
<dbReference type="GeneID" id="90039549"/>
<name>A0ABR1F8G8_9ASCO</name>
<dbReference type="InterPro" id="IPR036390">
    <property type="entry name" value="WH_DNA-bd_sf"/>
</dbReference>
<dbReference type="Gene3D" id="1.10.10.10">
    <property type="entry name" value="Winged helix-like DNA-binding domain superfamily/Winged helix DNA-binding domain"/>
    <property type="match status" value="1"/>
</dbReference>
<dbReference type="PROSITE" id="PS50250">
    <property type="entry name" value="PCI"/>
    <property type="match status" value="1"/>
</dbReference>
<comment type="function">
    <text evidence="4">Component of the eukaryotic translation initiation factor 3 (eIF-3) complex, which is involved in protein synthesis of a specialized repertoire of mRNAs and, together with other initiation factors, stimulates binding of mRNA and methionyl-tRNAi to the 40S ribosome. The eIF-3 complex specifically targets and initiates translation of a subset of mRNAs involved in cell proliferation.</text>
</comment>
<evidence type="ECO:0000256" key="1">
    <source>
        <dbReference type="ARBA" id="ARBA00022490"/>
    </source>
</evidence>
<keyword evidence="2 4" id="KW-0396">Initiation factor</keyword>
<dbReference type="RefSeq" id="XP_064769115.1">
    <property type="nucleotide sequence ID" value="XM_064914037.1"/>
</dbReference>
<dbReference type="InterPro" id="IPR033464">
    <property type="entry name" value="CSN8_PSD8_EIF3K"/>
</dbReference>
<evidence type="ECO:0000256" key="2">
    <source>
        <dbReference type="ARBA" id="ARBA00022540"/>
    </source>
</evidence>
<dbReference type="PANTHER" id="PTHR13022">
    <property type="entry name" value="EUKARYOTIC TRANSLATION INITIATION FACTOR 3 SUBUNIT 11"/>
    <property type="match status" value="1"/>
</dbReference>
<keyword evidence="7" id="KW-1185">Reference proteome</keyword>
<protein>
    <recommendedName>
        <fullName evidence="4">Eukaryotic translation initiation factor 3 subunit K</fullName>
        <shortName evidence="4">eIF3k</shortName>
    </recommendedName>
    <alternativeName>
        <fullName evidence="4">eIF-3 p25</fullName>
    </alternativeName>
</protein>
<dbReference type="GO" id="GO:0003743">
    <property type="term" value="F:translation initiation factor activity"/>
    <property type="evidence" value="ECO:0007669"/>
    <property type="project" value="UniProtKB-KW"/>
</dbReference>
<evidence type="ECO:0000313" key="6">
    <source>
        <dbReference type="EMBL" id="KAK7206082.1"/>
    </source>
</evidence>
<evidence type="ECO:0000259" key="5">
    <source>
        <dbReference type="PROSITE" id="PS50250"/>
    </source>
</evidence>
<dbReference type="HAMAP" id="MF_03010">
    <property type="entry name" value="eIF3k"/>
    <property type="match status" value="1"/>
</dbReference>
<comment type="subcellular location">
    <subcellularLocation>
        <location evidence="4">Cytoplasm</location>
    </subcellularLocation>
</comment>
<reference evidence="6 7" key="1">
    <citation type="submission" date="2024-03" db="EMBL/GenBank/DDBJ databases">
        <title>Genome-scale model development and genomic sequencing of the oleaginous clade Lipomyces.</title>
        <authorList>
            <consortium name="Lawrence Berkeley National Laboratory"/>
            <person name="Czajka J.J."/>
            <person name="Han Y."/>
            <person name="Kim J."/>
            <person name="Mondo S.J."/>
            <person name="Hofstad B.A."/>
            <person name="Robles A."/>
            <person name="Haridas S."/>
            <person name="Riley R."/>
            <person name="LaButti K."/>
            <person name="Pangilinan J."/>
            <person name="Andreopoulos W."/>
            <person name="Lipzen A."/>
            <person name="Yan J."/>
            <person name="Wang M."/>
            <person name="Ng V."/>
            <person name="Grigoriev I.V."/>
            <person name="Spatafora J.W."/>
            <person name="Magnuson J.K."/>
            <person name="Baker S.E."/>
            <person name="Pomraning K.R."/>
        </authorList>
    </citation>
    <scope>NUCLEOTIDE SEQUENCE [LARGE SCALE GENOMIC DNA]</scope>
    <source>
        <strain evidence="6 7">Phaff 52-87</strain>
    </source>
</reference>
<proteinExistence type="inferred from homology"/>
<gene>
    <name evidence="6" type="ORF">BZA70DRAFT_288472</name>
</gene>